<evidence type="ECO:0000256" key="1">
    <source>
        <dbReference type="ARBA" id="ARBA00004141"/>
    </source>
</evidence>
<evidence type="ECO:0000256" key="5">
    <source>
        <dbReference type="SAM" id="MobiDB-lite"/>
    </source>
</evidence>
<feature type="transmembrane region" description="Helical" evidence="6">
    <location>
        <begin position="320"/>
        <end position="339"/>
    </location>
</feature>
<feature type="transmembrane region" description="Helical" evidence="6">
    <location>
        <begin position="231"/>
        <end position="252"/>
    </location>
</feature>
<dbReference type="InterPro" id="IPR011701">
    <property type="entry name" value="MFS"/>
</dbReference>
<comment type="caution">
    <text evidence="7">The sequence shown here is derived from an EMBL/GenBank/DDBJ whole genome shotgun (WGS) entry which is preliminary data.</text>
</comment>
<evidence type="ECO:0000313" key="8">
    <source>
        <dbReference type="Proteomes" id="UP000689129"/>
    </source>
</evidence>
<gene>
    <name evidence="7" type="ORF">HYQ45_011477</name>
</gene>
<dbReference type="OrthoDB" id="4806599at2759"/>
<dbReference type="PANTHER" id="PTHR23501">
    <property type="entry name" value="MAJOR FACILITATOR SUPERFAMILY"/>
    <property type="match status" value="1"/>
</dbReference>
<evidence type="ECO:0000313" key="7">
    <source>
        <dbReference type="EMBL" id="KAG7129313.1"/>
    </source>
</evidence>
<feature type="transmembrane region" description="Helical" evidence="6">
    <location>
        <begin position="289"/>
        <end position="308"/>
    </location>
</feature>
<keyword evidence="3 6" id="KW-1133">Transmembrane helix</keyword>
<reference evidence="7" key="1">
    <citation type="journal article" date="2021" name="Mol. Plant Pathol.">
        <title>A 20-kb lineage-specific genomic region tames virulence in pathogenic amphidiploid Verticillium longisporum.</title>
        <authorList>
            <person name="Harting R."/>
            <person name="Starke J."/>
            <person name="Kusch H."/>
            <person name="Poggeler S."/>
            <person name="Maurus I."/>
            <person name="Schluter R."/>
            <person name="Landesfeind M."/>
            <person name="Bulla I."/>
            <person name="Nowrousian M."/>
            <person name="de Jonge R."/>
            <person name="Stahlhut G."/>
            <person name="Hoff K.J."/>
            <person name="Asshauer K.P."/>
            <person name="Thurmer A."/>
            <person name="Stanke M."/>
            <person name="Daniel R."/>
            <person name="Morgenstern B."/>
            <person name="Thomma B.P.H.J."/>
            <person name="Kronstad J.W."/>
            <person name="Braus-Stromeyer S.A."/>
            <person name="Braus G.H."/>
        </authorList>
    </citation>
    <scope>NUCLEOTIDE SEQUENCE</scope>
    <source>
        <strain evidence="7">Vl32</strain>
    </source>
</reference>
<evidence type="ECO:0000256" key="3">
    <source>
        <dbReference type="ARBA" id="ARBA00022989"/>
    </source>
</evidence>
<keyword evidence="2 6" id="KW-0812">Transmembrane</keyword>
<organism evidence="7 8">
    <name type="scientific">Verticillium longisporum</name>
    <name type="common">Verticillium dahliae var. longisporum</name>
    <dbReference type="NCBI Taxonomy" id="100787"/>
    <lineage>
        <taxon>Eukaryota</taxon>
        <taxon>Fungi</taxon>
        <taxon>Dikarya</taxon>
        <taxon>Ascomycota</taxon>
        <taxon>Pezizomycotina</taxon>
        <taxon>Sordariomycetes</taxon>
        <taxon>Hypocreomycetidae</taxon>
        <taxon>Glomerellales</taxon>
        <taxon>Plectosphaerellaceae</taxon>
        <taxon>Verticillium</taxon>
    </lineage>
</organism>
<dbReference type="AlphaFoldDB" id="A0A8I2ZGI1"/>
<feature type="transmembrane region" description="Helical" evidence="6">
    <location>
        <begin position="111"/>
        <end position="128"/>
    </location>
</feature>
<feature type="transmembrane region" description="Helical" evidence="6">
    <location>
        <begin position="566"/>
        <end position="584"/>
    </location>
</feature>
<protein>
    <submittedName>
        <fullName evidence="7">Siderophore iron transporter mirA like protein</fullName>
    </submittedName>
</protein>
<dbReference type="Pfam" id="PF07690">
    <property type="entry name" value="MFS_1"/>
    <property type="match status" value="1"/>
</dbReference>
<sequence>MAETHPPATNVTVAEDGAVHETTNERPRTAAEALRKLWTPKKLGIAISGLLAMNFFMNFTSYTQNVYEPYATSHFQGHSLLTTGSIINGIVRIVSYPLLAKLADHFGRPQGFAGAALSMAIGNMMFAACQNVDTFLAGGIFDSFGDTWWNITQQIFIADVTSLVNRGILFTLPESITAIPTLYAGTYLGTSLVNRGILFTLPESITAIPTLYAGTYLGEHILLNASWRWGYGMWSIVLPVTALPTIAIMIWMGRRAKRMGLIGERVSLMHGAPSGPVGKAKHLATELDLIGAFLLIGGLSMTLLPITIAGRRDTDKWKEASSIVLIIVGVLTFVAFLVWDYKYATKPIIPYRTMRARNVIIACASACFIAMSDSVYRPFLSSFLQVAGDYSPGAATRVDNAQRVAYNVGALLSGLLLKYFKQTKPFIAIGVVLILLAAGLPIYLTNISGSHIGNEPAFITVKSLLGVGRGLAQVSLQVALQAAVGNEEIAVATAVYLSSLGFGSNLGTTISGGIWNSILPRKLRAKFPAAEARKIFGSIVVAQNYTIGSVERDDINEAYRETQQTLAIGSLCVGTVLVLLAWLAQNVKLGEEDEKRAVQADEELAWAVKARDAEGGAQADELGRETK</sequence>
<evidence type="ECO:0000256" key="2">
    <source>
        <dbReference type="ARBA" id="ARBA00022692"/>
    </source>
</evidence>
<evidence type="ECO:0000256" key="6">
    <source>
        <dbReference type="SAM" id="Phobius"/>
    </source>
</evidence>
<keyword evidence="4 6" id="KW-0472">Membrane</keyword>
<feature type="transmembrane region" description="Helical" evidence="6">
    <location>
        <begin position="43"/>
        <end position="60"/>
    </location>
</feature>
<dbReference type="PANTHER" id="PTHR23501:SF87">
    <property type="entry name" value="SIDEROPHORE IRON TRANSPORTER 2"/>
    <property type="match status" value="1"/>
</dbReference>
<name>A0A8I2ZGI1_VERLO</name>
<comment type="subcellular location">
    <subcellularLocation>
        <location evidence="1">Membrane</location>
        <topology evidence="1">Multi-pass membrane protein</topology>
    </subcellularLocation>
</comment>
<evidence type="ECO:0000256" key="4">
    <source>
        <dbReference type="ARBA" id="ARBA00023136"/>
    </source>
</evidence>
<dbReference type="GO" id="GO:0005886">
    <property type="term" value="C:plasma membrane"/>
    <property type="evidence" value="ECO:0007669"/>
    <property type="project" value="TreeGrafter"/>
</dbReference>
<feature type="transmembrane region" description="Helical" evidence="6">
    <location>
        <begin position="80"/>
        <end position="99"/>
    </location>
</feature>
<dbReference type="Proteomes" id="UP000689129">
    <property type="component" value="Unassembled WGS sequence"/>
</dbReference>
<accession>A0A8I2ZGI1</accession>
<dbReference type="EMBL" id="JAEMWZ010000249">
    <property type="protein sequence ID" value="KAG7129313.1"/>
    <property type="molecule type" value="Genomic_DNA"/>
</dbReference>
<proteinExistence type="predicted"/>
<feature type="region of interest" description="Disordered" evidence="5">
    <location>
        <begin position="1"/>
        <end position="25"/>
    </location>
</feature>
<feature type="transmembrane region" description="Helical" evidence="6">
    <location>
        <begin position="359"/>
        <end position="376"/>
    </location>
</feature>
<feature type="transmembrane region" description="Helical" evidence="6">
    <location>
        <begin position="426"/>
        <end position="444"/>
    </location>
</feature>
<dbReference type="GO" id="GO:0015343">
    <property type="term" value="F:siderophore-iron transmembrane transporter activity"/>
    <property type="evidence" value="ECO:0007669"/>
    <property type="project" value="TreeGrafter"/>
</dbReference>